<accession>A0A9P7EUN6</accession>
<evidence type="ECO:0000256" key="1">
    <source>
        <dbReference type="SAM" id="SignalP"/>
    </source>
</evidence>
<dbReference type="EMBL" id="JABBWM010000094">
    <property type="protein sequence ID" value="KAG2091817.1"/>
    <property type="molecule type" value="Genomic_DNA"/>
</dbReference>
<comment type="caution">
    <text evidence="2">The sequence shown here is derived from an EMBL/GenBank/DDBJ whole genome shotgun (WGS) entry which is preliminary data.</text>
</comment>
<name>A0A9P7EUN6_9AGAM</name>
<organism evidence="2 3">
    <name type="scientific">Suillus discolor</name>
    <dbReference type="NCBI Taxonomy" id="1912936"/>
    <lineage>
        <taxon>Eukaryota</taxon>
        <taxon>Fungi</taxon>
        <taxon>Dikarya</taxon>
        <taxon>Basidiomycota</taxon>
        <taxon>Agaricomycotina</taxon>
        <taxon>Agaricomycetes</taxon>
        <taxon>Agaricomycetidae</taxon>
        <taxon>Boletales</taxon>
        <taxon>Suillineae</taxon>
        <taxon>Suillaceae</taxon>
        <taxon>Suillus</taxon>
    </lineage>
</organism>
<feature type="signal peptide" evidence="1">
    <location>
        <begin position="1"/>
        <end position="21"/>
    </location>
</feature>
<evidence type="ECO:0000313" key="3">
    <source>
        <dbReference type="Proteomes" id="UP000823399"/>
    </source>
</evidence>
<proteinExistence type="predicted"/>
<dbReference type="OrthoDB" id="2691297at2759"/>
<keyword evidence="1" id="KW-0732">Signal</keyword>
<sequence>MLQRLLATLSSSWAGFSEALAGPVCATGAFARRSLQLFFAALHKGLRALVPHSSTNVVDPEAQPLDQGLDVLADNDGALILDLQDIPTGDLEATSVKWLLETSTDPEVFLAAARLVPQVEWPLDFDVSDMLHQLFDIFTSCVDIQGRIVPSLEEKASACTMALTHLYYGCVLRGYPGRSNCIVRGRRDMDVVSSYLGGGHTHSRQHSVRHDYNSF</sequence>
<dbReference type="GeneID" id="64692110"/>
<dbReference type="Proteomes" id="UP000823399">
    <property type="component" value="Unassembled WGS sequence"/>
</dbReference>
<keyword evidence="3" id="KW-1185">Reference proteome</keyword>
<evidence type="ECO:0000313" key="2">
    <source>
        <dbReference type="EMBL" id="KAG2091817.1"/>
    </source>
</evidence>
<reference evidence="2" key="1">
    <citation type="journal article" date="2020" name="New Phytol.">
        <title>Comparative genomics reveals dynamic genome evolution in host specialist ectomycorrhizal fungi.</title>
        <authorList>
            <person name="Lofgren L.A."/>
            <person name="Nguyen N.H."/>
            <person name="Vilgalys R."/>
            <person name="Ruytinx J."/>
            <person name="Liao H.L."/>
            <person name="Branco S."/>
            <person name="Kuo A."/>
            <person name="LaButti K."/>
            <person name="Lipzen A."/>
            <person name="Andreopoulos W."/>
            <person name="Pangilinan J."/>
            <person name="Riley R."/>
            <person name="Hundley H."/>
            <person name="Na H."/>
            <person name="Barry K."/>
            <person name="Grigoriev I.V."/>
            <person name="Stajich J.E."/>
            <person name="Kennedy P.G."/>
        </authorList>
    </citation>
    <scope>NUCLEOTIDE SEQUENCE</scope>
    <source>
        <strain evidence="2">FC423</strain>
    </source>
</reference>
<protein>
    <submittedName>
        <fullName evidence="2">Uncharacterized protein</fullName>
    </submittedName>
</protein>
<dbReference type="AlphaFoldDB" id="A0A9P7EUN6"/>
<dbReference type="RefSeq" id="XP_041286640.1">
    <property type="nucleotide sequence ID" value="XM_041429851.1"/>
</dbReference>
<gene>
    <name evidence="2" type="ORF">F5147DRAFT_436436</name>
</gene>
<feature type="chain" id="PRO_5040305827" evidence="1">
    <location>
        <begin position="22"/>
        <end position="215"/>
    </location>
</feature>